<organism evidence="2 3">
    <name type="scientific">Actinosynnema pretiosum subsp. pretiosum</name>
    <dbReference type="NCBI Taxonomy" id="103721"/>
    <lineage>
        <taxon>Bacteria</taxon>
        <taxon>Bacillati</taxon>
        <taxon>Actinomycetota</taxon>
        <taxon>Actinomycetes</taxon>
        <taxon>Pseudonocardiales</taxon>
        <taxon>Pseudonocardiaceae</taxon>
        <taxon>Actinosynnema</taxon>
    </lineage>
</organism>
<dbReference type="AlphaFoldDB" id="A0AA45R505"/>
<accession>A0AA45R505</accession>
<name>A0AA45R505_9PSEU</name>
<evidence type="ECO:0000256" key="1">
    <source>
        <dbReference type="SAM" id="MobiDB-lite"/>
    </source>
</evidence>
<feature type="compositionally biased region" description="Polar residues" evidence="1">
    <location>
        <begin position="24"/>
        <end position="37"/>
    </location>
</feature>
<evidence type="ECO:0000313" key="3">
    <source>
        <dbReference type="Proteomes" id="UP000677152"/>
    </source>
</evidence>
<evidence type="ECO:0000313" key="2">
    <source>
        <dbReference type="EMBL" id="QUF05163.1"/>
    </source>
</evidence>
<sequence>MAQSSAPAGPNSTAWASRSRHDGSSCTRATTNTTSASPARPKTRSTVSNLTRHSTTRTTNAATGPHSRWCTLVTISA</sequence>
<feature type="region of interest" description="Disordered" evidence="1">
    <location>
        <begin position="1"/>
        <end position="66"/>
    </location>
</feature>
<dbReference type="Proteomes" id="UP000677152">
    <property type="component" value="Chromosome"/>
</dbReference>
<proteinExistence type="predicted"/>
<reference evidence="2" key="1">
    <citation type="submission" date="2021-04" db="EMBL/GenBank/DDBJ databases">
        <title>Genomic sequence of Actinosynnema pretiosum subsp. pretiosum ATCC 31280 (C-14919).</title>
        <authorList>
            <person name="Bai L."/>
            <person name="Wang X."/>
            <person name="Xiao Y."/>
        </authorList>
    </citation>
    <scope>NUCLEOTIDE SEQUENCE</scope>
    <source>
        <strain evidence="2">ATCC 31280</strain>
    </source>
</reference>
<feature type="compositionally biased region" description="Polar residues" evidence="1">
    <location>
        <begin position="1"/>
        <end position="16"/>
    </location>
</feature>
<gene>
    <name evidence="2" type="ORF">KCV87_03335</name>
</gene>
<feature type="compositionally biased region" description="Polar residues" evidence="1">
    <location>
        <begin position="44"/>
        <end position="62"/>
    </location>
</feature>
<dbReference type="EMBL" id="CP073249">
    <property type="protein sequence ID" value="QUF05163.1"/>
    <property type="molecule type" value="Genomic_DNA"/>
</dbReference>
<protein>
    <submittedName>
        <fullName evidence="2">Uncharacterized protein</fullName>
    </submittedName>
</protein>